<dbReference type="InterPro" id="IPR044872">
    <property type="entry name" value="CcmK/CsoS1_BMC"/>
</dbReference>
<comment type="caution">
    <text evidence="5">The sequence shown here is derived from an EMBL/GenBank/DDBJ whole genome shotgun (WGS) entry which is preliminary data.</text>
</comment>
<dbReference type="InterPro" id="IPR050575">
    <property type="entry name" value="BMC_shell"/>
</dbReference>
<dbReference type="Proteomes" id="UP000242972">
    <property type="component" value="Unassembled WGS sequence"/>
</dbReference>
<reference evidence="5 6" key="1">
    <citation type="journal article" date="2014" name="BMC Genomics">
        <title>Comparison of environmental and isolate Sulfobacillus genomes reveals diverse carbon, sulfur, nitrogen, and hydrogen metabolisms.</title>
        <authorList>
            <person name="Justice N.B."/>
            <person name="Norman A."/>
            <person name="Brown C.T."/>
            <person name="Singh A."/>
            <person name="Thomas B.C."/>
            <person name="Banfield J.F."/>
        </authorList>
    </citation>
    <scope>NUCLEOTIDE SEQUENCE [LARGE SCALE GENOMIC DNA]</scope>
    <source>
        <strain evidence="5">AMDSBA4</strain>
    </source>
</reference>
<dbReference type="SUPFAM" id="SSF143414">
    <property type="entry name" value="CcmK-like"/>
    <property type="match status" value="1"/>
</dbReference>
<keyword evidence="3" id="KW-1283">Bacterial microcompartment</keyword>
<gene>
    <name evidence="5" type="ORF">C7B46_15255</name>
</gene>
<dbReference type="SMART" id="SM00877">
    <property type="entry name" value="BMC"/>
    <property type="match status" value="1"/>
</dbReference>
<organism evidence="5 6">
    <name type="scientific">Sulfobacillus benefaciens</name>
    <dbReference type="NCBI Taxonomy" id="453960"/>
    <lineage>
        <taxon>Bacteria</taxon>
        <taxon>Bacillati</taxon>
        <taxon>Bacillota</taxon>
        <taxon>Clostridia</taxon>
        <taxon>Eubacteriales</taxon>
        <taxon>Clostridiales Family XVII. Incertae Sedis</taxon>
        <taxon>Sulfobacillus</taxon>
    </lineage>
</organism>
<evidence type="ECO:0000313" key="5">
    <source>
        <dbReference type="EMBL" id="PSR32234.1"/>
    </source>
</evidence>
<dbReference type="AlphaFoldDB" id="A0A2T2XCJ8"/>
<dbReference type="Pfam" id="PF00936">
    <property type="entry name" value="BMC"/>
    <property type="match status" value="1"/>
</dbReference>
<sequence>MQTVQSRSEAVGMVETRGLTAALEALDTMAKAAQVRMLSFRRAGSGLVTVIVAGDVAAVQSAVAAGSAAVDRTGEDLIAANVIPRPHPDLWPAIMD</sequence>
<dbReference type="GO" id="GO:0031469">
    <property type="term" value="C:bacterial microcompartment"/>
    <property type="evidence" value="ECO:0007669"/>
    <property type="project" value="UniProtKB-SubCell"/>
</dbReference>
<dbReference type="CDD" id="cd07045">
    <property type="entry name" value="BMC_CcmK_like"/>
    <property type="match status" value="1"/>
</dbReference>
<accession>A0A2T2XCJ8</accession>
<dbReference type="PANTHER" id="PTHR33941">
    <property type="entry name" value="PROPANEDIOL UTILIZATION PROTEIN PDUA"/>
    <property type="match status" value="1"/>
</dbReference>
<evidence type="ECO:0000256" key="2">
    <source>
        <dbReference type="ARBA" id="ARBA00024322"/>
    </source>
</evidence>
<dbReference type="InterPro" id="IPR020808">
    <property type="entry name" value="Bact_microcomp_CS"/>
</dbReference>
<comment type="subcellular location">
    <subcellularLocation>
        <location evidence="2">Bacterial microcompartment</location>
    </subcellularLocation>
</comment>
<dbReference type="InterPro" id="IPR037233">
    <property type="entry name" value="CcmK-like_sf"/>
</dbReference>
<evidence type="ECO:0000313" key="6">
    <source>
        <dbReference type="Proteomes" id="UP000242972"/>
    </source>
</evidence>
<dbReference type="InterPro" id="IPR000249">
    <property type="entry name" value="BMC_dom"/>
</dbReference>
<name>A0A2T2XCJ8_9FIRM</name>
<dbReference type="PROSITE" id="PS51930">
    <property type="entry name" value="BMC_2"/>
    <property type="match status" value="1"/>
</dbReference>
<evidence type="ECO:0000256" key="1">
    <source>
        <dbReference type="ARBA" id="ARBA00023780"/>
    </source>
</evidence>
<dbReference type="Gene3D" id="3.30.70.1710">
    <property type="match status" value="1"/>
</dbReference>
<dbReference type="PROSITE" id="PS01139">
    <property type="entry name" value="BMC_1"/>
    <property type="match status" value="1"/>
</dbReference>
<evidence type="ECO:0000259" key="4">
    <source>
        <dbReference type="PROSITE" id="PS51930"/>
    </source>
</evidence>
<dbReference type="EMBL" id="PXYW01000048">
    <property type="protein sequence ID" value="PSR32234.1"/>
    <property type="molecule type" value="Genomic_DNA"/>
</dbReference>
<protein>
    <submittedName>
        <fullName evidence="5">Carboxysome shell protein</fullName>
    </submittedName>
</protein>
<dbReference type="PANTHER" id="PTHR33941:SF11">
    <property type="entry name" value="BACTERIAL MICROCOMPARTMENT SHELL PROTEIN PDUJ"/>
    <property type="match status" value="1"/>
</dbReference>
<proteinExistence type="inferred from homology"/>
<feature type="domain" description="BMC" evidence="4">
    <location>
        <begin position="10"/>
        <end position="95"/>
    </location>
</feature>
<evidence type="ECO:0000256" key="3">
    <source>
        <dbReference type="ARBA" id="ARBA00024446"/>
    </source>
</evidence>
<comment type="similarity">
    <text evidence="1">Belongs to the bacterial microcompartments protein family. CsoS1 subfamily.</text>
</comment>